<comment type="caution">
    <text evidence="2">The sequence shown here is derived from an EMBL/GenBank/DDBJ whole genome shotgun (WGS) entry which is preliminary data.</text>
</comment>
<dbReference type="GO" id="GO:0016853">
    <property type="term" value="F:isomerase activity"/>
    <property type="evidence" value="ECO:0007669"/>
    <property type="project" value="UniProtKB-KW"/>
</dbReference>
<dbReference type="SUPFAM" id="SSF51658">
    <property type="entry name" value="Xylose isomerase-like"/>
    <property type="match status" value="1"/>
</dbReference>
<feature type="domain" description="Xylose isomerase-like TIM barrel" evidence="1">
    <location>
        <begin position="22"/>
        <end position="250"/>
    </location>
</feature>
<dbReference type="PANTHER" id="PTHR12110">
    <property type="entry name" value="HYDROXYPYRUVATE ISOMERASE"/>
    <property type="match status" value="1"/>
</dbReference>
<keyword evidence="2" id="KW-0413">Isomerase</keyword>
<evidence type="ECO:0000259" key="1">
    <source>
        <dbReference type="Pfam" id="PF01261"/>
    </source>
</evidence>
<keyword evidence="3" id="KW-1185">Reference proteome</keyword>
<reference evidence="2 3" key="1">
    <citation type="journal article" date="2024" name="Chem. Sci.">
        <title>Discovery of megapolipeptins by genome mining of a Burkholderiales bacteria collection.</title>
        <authorList>
            <person name="Paulo B.S."/>
            <person name="Recchia M.J.J."/>
            <person name="Lee S."/>
            <person name="Fergusson C.H."/>
            <person name="Romanowski S.B."/>
            <person name="Hernandez A."/>
            <person name="Krull N."/>
            <person name="Liu D.Y."/>
            <person name="Cavanagh H."/>
            <person name="Bos A."/>
            <person name="Gray C.A."/>
            <person name="Murphy B.T."/>
            <person name="Linington R.G."/>
            <person name="Eustaquio A.S."/>
        </authorList>
    </citation>
    <scope>NUCLEOTIDE SEQUENCE [LARGE SCALE GENOMIC DNA]</scope>
    <source>
        <strain evidence="2 3">RL17-379-BIB-C</strain>
    </source>
</reference>
<evidence type="ECO:0000313" key="2">
    <source>
        <dbReference type="EMBL" id="MFM0443098.1"/>
    </source>
</evidence>
<evidence type="ECO:0000313" key="3">
    <source>
        <dbReference type="Proteomes" id="UP001629288"/>
    </source>
</evidence>
<gene>
    <name evidence="2" type="ORF">PQR00_05825</name>
</gene>
<dbReference type="Pfam" id="PF01261">
    <property type="entry name" value="AP_endonuc_2"/>
    <property type="match status" value="1"/>
</dbReference>
<organism evidence="2 3">
    <name type="scientific">Paraburkholderia strydomiana</name>
    <dbReference type="NCBI Taxonomy" id="1245417"/>
    <lineage>
        <taxon>Bacteria</taxon>
        <taxon>Pseudomonadati</taxon>
        <taxon>Pseudomonadota</taxon>
        <taxon>Betaproteobacteria</taxon>
        <taxon>Burkholderiales</taxon>
        <taxon>Burkholderiaceae</taxon>
        <taxon>Paraburkholderia</taxon>
    </lineage>
</organism>
<dbReference type="PANTHER" id="PTHR12110:SF21">
    <property type="entry name" value="XYLOSE ISOMERASE-LIKE TIM BARREL DOMAIN-CONTAINING PROTEIN"/>
    <property type="match status" value="1"/>
</dbReference>
<dbReference type="InterPro" id="IPR036237">
    <property type="entry name" value="Xyl_isomerase-like_sf"/>
</dbReference>
<name>A0ABW9BUY7_9BURK</name>
<proteinExistence type="predicted"/>
<dbReference type="Gene3D" id="3.20.20.150">
    <property type="entry name" value="Divalent-metal-dependent TIM barrel enzymes"/>
    <property type="match status" value="1"/>
</dbReference>
<dbReference type="RefSeq" id="WP_408127192.1">
    <property type="nucleotide sequence ID" value="NZ_JAQQDH010000001.1"/>
</dbReference>
<dbReference type="InterPro" id="IPR050312">
    <property type="entry name" value="IolE/XylAMocC-like"/>
</dbReference>
<dbReference type="EMBL" id="JAQQDH010000001">
    <property type="protein sequence ID" value="MFM0443098.1"/>
    <property type="molecule type" value="Genomic_DNA"/>
</dbReference>
<protein>
    <submittedName>
        <fullName evidence="2">Sugar phosphate isomerase/epimerase</fullName>
    </submittedName>
</protein>
<sequence>MRISVSNIAWDVAEDENLATLYARHGVDAIDIAPGKYFPEPAAATAQDLARVKGWWAQRGIEVVGMQSLLFGTTGLNLFGSTSSRESMLAHLAEVCRVGEGVGATRLVFGSPKNRDRGELSDEQALEIAVPFLLRLGDIAANHGVMICLEPNPPCYGANFMTTSQETLDVVQLVAHPAIKMQLDTGAMTINGEDTAATVGACAPVIGHIHASEPGLVPVGDGSCDHKAIARSIRTLLPGHIVTIEMVATKDEPHCVSIDRALNKMLSFYGNSGAEASQ</sequence>
<dbReference type="InterPro" id="IPR013022">
    <property type="entry name" value="Xyl_isomerase-like_TIM-brl"/>
</dbReference>
<accession>A0ABW9BUY7</accession>
<dbReference type="Proteomes" id="UP001629288">
    <property type="component" value="Unassembled WGS sequence"/>
</dbReference>